<keyword evidence="4" id="KW-1185">Reference proteome</keyword>
<dbReference type="RefSeq" id="WP_290281617.1">
    <property type="nucleotide sequence ID" value="NZ_JAUFQI010000001.1"/>
</dbReference>
<name>A0ABV7WTA1_9GAMM</name>
<gene>
    <name evidence="3" type="ORF">ACFOND_10510</name>
</gene>
<evidence type="ECO:0000256" key="1">
    <source>
        <dbReference type="SAM" id="Coils"/>
    </source>
</evidence>
<evidence type="ECO:0000313" key="4">
    <source>
        <dbReference type="Proteomes" id="UP001595710"/>
    </source>
</evidence>
<evidence type="ECO:0000313" key="3">
    <source>
        <dbReference type="EMBL" id="MFC3702074.1"/>
    </source>
</evidence>
<feature type="compositionally biased region" description="Low complexity" evidence="2">
    <location>
        <begin position="127"/>
        <end position="136"/>
    </location>
</feature>
<sequence length="647" mass="70488">MKLFRISGLIGFVVFSALLLVVGFLFIDVWAKKGIELSATNINGAEVNVDDVDLTLSPIGFRIEKIQVTDKAKPSHNRLVIEQAVLDINLAQLFLGRVRINDMHVVGLATNVERSQPGKLVEKPAEESSAFSEASEALVEDRKESLGSAFPSPSEVVADSTAETKAAIANAQLVINNAKSTVEASAAKLPGEDDLAEYQRKISALKAQKIDSLESVKQMQTGIQGLTKQVATDKLAIEKLKLSIDLSVKQAKEAVSNIKDAPAKDWQTLLSKNPINAETAIEVSKILLGEELVNKFEQYQGYYETAQPWLKRLSKLRGEKEAEDPSKARLDGTYIRFEHPDPTPNFLIDRGGISFDADGWPWQVEMTSVTGEQTITGKPAEFSIKRGEGDNTAMQVGITIDRREPTAVDTINMIGRGIAFSKQTASVSGADLTWSPAPANLDGNIVVTDGELNGQITLSFDENTFDYSGASKADEFIKKALAQVTEFKVFIDVTGKALKPSIAVSSTLDNQVGEAFSAIAKAEYEKWLDSVRAQLEAEVAKLRAPVDEKLGSVVDLQQQAKQKADEFEQKVVAQLKELEDKLTAEMKRLEEQASAAVAAELKAAQEKIAAEKARLEAERKAAEAAAKKAAEEKAKEELEKLKGKLKF</sequence>
<dbReference type="EMBL" id="JBHRYN010000012">
    <property type="protein sequence ID" value="MFC3702074.1"/>
    <property type="molecule type" value="Genomic_DNA"/>
</dbReference>
<reference evidence="4" key="1">
    <citation type="journal article" date="2019" name="Int. J. Syst. Evol. Microbiol.">
        <title>The Global Catalogue of Microorganisms (GCM) 10K type strain sequencing project: providing services to taxonomists for standard genome sequencing and annotation.</title>
        <authorList>
            <consortium name="The Broad Institute Genomics Platform"/>
            <consortium name="The Broad Institute Genome Sequencing Center for Infectious Disease"/>
            <person name="Wu L."/>
            <person name="Ma J."/>
        </authorList>
    </citation>
    <scope>NUCLEOTIDE SEQUENCE [LARGE SCALE GENOMIC DNA]</scope>
    <source>
        <strain evidence="4">CECT 8288</strain>
    </source>
</reference>
<feature type="region of interest" description="Disordered" evidence="2">
    <location>
        <begin position="117"/>
        <end position="136"/>
    </location>
</feature>
<dbReference type="PANTHER" id="PTHR45615:SF80">
    <property type="entry name" value="GRIP DOMAIN-CONTAINING PROTEIN"/>
    <property type="match status" value="1"/>
</dbReference>
<evidence type="ECO:0000256" key="2">
    <source>
        <dbReference type="SAM" id="MobiDB-lite"/>
    </source>
</evidence>
<dbReference type="Proteomes" id="UP001595710">
    <property type="component" value="Unassembled WGS sequence"/>
</dbReference>
<dbReference type="NCBIfam" id="TIGR03545">
    <property type="entry name" value="TIGR03545 family protein"/>
    <property type="match status" value="1"/>
</dbReference>
<dbReference type="InterPro" id="IPR019934">
    <property type="entry name" value="CHP03545"/>
</dbReference>
<organism evidence="3 4">
    <name type="scientific">Reinekea marina</name>
    <dbReference type="NCBI Taxonomy" id="1310421"/>
    <lineage>
        <taxon>Bacteria</taxon>
        <taxon>Pseudomonadati</taxon>
        <taxon>Pseudomonadota</taxon>
        <taxon>Gammaproteobacteria</taxon>
        <taxon>Oceanospirillales</taxon>
        <taxon>Saccharospirillaceae</taxon>
        <taxon>Reinekea</taxon>
    </lineage>
</organism>
<proteinExistence type="predicted"/>
<keyword evidence="1" id="KW-0175">Coiled coil</keyword>
<dbReference type="PANTHER" id="PTHR45615">
    <property type="entry name" value="MYOSIN HEAVY CHAIN, NON-MUSCLE"/>
    <property type="match status" value="1"/>
</dbReference>
<protein>
    <submittedName>
        <fullName evidence="3">TIGR03545 family protein</fullName>
    </submittedName>
</protein>
<accession>A0ABV7WTA1</accession>
<feature type="coiled-coil region" evidence="1">
    <location>
        <begin position="557"/>
        <end position="644"/>
    </location>
</feature>
<comment type="caution">
    <text evidence="3">The sequence shown here is derived from an EMBL/GenBank/DDBJ whole genome shotgun (WGS) entry which is preliminary data.</text>
</comment>